<evidence type="ECO:0000313" key="2">
    <source>
        <dbReference type="Proteomes" id="UP001482231"/>
    </source>
</evidence>
<proteinExistence type="predicted"/>
<dbReference type="Proteomes" id="UP001482231">
    <property type="component" value="Unassembled WGS sequence"/>
</dbReference>
<accession>A0ABV0ECF0</accession>
<name>A0ABV0ECF0_9BURK</name>
<reference evidence="1 2" key="1">
    <citation type="submission" date="2024-02" db="EMBL/GenBank/DDBJ databases">
        <title>New thermophilic sulfur-oxidizing bacteria from a hot springs of the Uzon caldera (Kamchatka, Russia).</title>
        <authorList>
            <person name="Dukat A.M."/>
            <person name="Elcheninov A.G."/>
            <person name="Frolov E.N."/>
        </authorList>
    </citation>
    <scope>NUCLEOTIDE SEQUENCE [LARGE SCALE GENOMIC DNA]</scope>
    <source>
        <strain evidence="1 2">AK1</strain>
    </source>
</reference>
<keyword evidence="2" id="KW-1185">Reference proteome</keyword>
<organism evidence="1 2">
    <name type="scientific">Thiobacter aerophilum</name>
    <dbReference type="NCBI Taxonomy" id="3121275"/>
    <lineage>
        <taxon>Bacteria</taxon>
        <taxon>Pseudomonadati</taxon>
        <taxon>Pseudomonadota</taxon>
        <taxon>Betaproteobacteria</taxon>
        <taxon>Burkholderiales</taxon>
        <taxon>Thiobacteraceae</taxon>
        <taxon>Thiobacter</taxon>
    </lineage>
</organism>
<dbReference type="PROSITE" id="PS51257">
    <property type="entry name" value="PROKAR_LIPOPROTEIN"/>
    <property type="match status" value="1"/>
</dbReference>
<sequence>MKSLLSLALGWLLAGCSTFDLPHLSNKEALAVVAVVYYTHDGFRWDVEDRRIAPDRYRITVRQGKLTRGGQGEAEPIFRRRAEEIALTQGCAGYTILEYTQSLEHDFLGVAQRVSEGVIRCDAAPADAREPRV</sequence>
<dbReference type="RefSeq" id="WP_347307053.1">
    <property type="nucleotide sequence ID" value="NZ_JBAJEX010000001.1"/>
</dbReference>
<dbReference type="EMBL" id="JBAJEX010000001">
    <property type="protein sequence ID" value="MEO1766219.1"/>
    <property type="molecule type" value="Genomic_DNA"/>
</dbReference>
<comment type="caution">
    <text evidence="1">The sequence shown here is derived from an EMBL/GenBank/DDBJ whole genome shotgun (WGS) entry which is preliminary data.</text>
</comment>
<evidence type="ECO:0008006" key="3">
    <source>
        <dbReference type="Google" id="ProtNLM"/>
    </source>
</evidence>
<evidence type="ECO:0000313" key="1">
    <source>
        <dbReference type="EMBL" id="MEO1766219.1"/>
    </source>
</evidence>
<protein>
    <recommendedName>
        <fullName evidence="3">Lipoprotein</fullName>
    </recommendedName>
</protein>
<gene>
    <name evidence="1" type="ORF">V6E02_03185</name>
</gene>